<dbReference type="OrthoDB" id="18018at2759"/>
<dbReference type="PANTHER" id="PTHR13596:SF0">
    <property type="entry name" value="SI:CH211-39K3.2-RELATED"/>
    <property type="match status" value="1"/>
</dbReference>
<sequence>MTRGNQRDLARAKNQKKLQEQARKKGADDGLTLEQRRQRDADRLREKQMQKQQGGGEGESSKK</sequence>
<comment type="caution">
    <text evidence="4">The sequence shown here is derived from an EMBL/GenBank/DDBJ whole genome shotgun (WGS) entry which is preliminary data.</text>
</comment>
<dbReference type="EMBL" id="LJIJ01000418">
    <property type="protein sequence ID" value="ODM97702.1"/>
    <property type="molecule type" value="Genomic_DNA"/>
</dbReference>
<protein>
    <submittedName>
        <fullName evidence="4">Putative SERF-like protein</fullName>
    </submittedName>
</protein>
<organism evidence="4 5">
    <name type="scientific">Orchesella cincta</name>
    <name type="common">Springtail</name>
    <name type="synonym">Podura cincta</name>
    <dbReference type="NCBI Taxonomy" id="48709"/>
    <lineage>
        <taxon>Eukaryota</taxon>
        <taxon>Metazoa</taxon>
        <taxon>Ecdysozoa</taxon>
        <taxon>Arthropoda</taxon>
        <taxon>Hexapoda</taxon>
        <taxon>Collembola</taxon>
        <taxon>Entomobryomorpha</taxon>
        <taxon>Entomobryoidea</taxon>
        <taxon>Orchesellidae</taxon>
        <taxon>Orchesellinae</taxon>
        <taxon>Orchesella</taxon>
    </lineage>
</organism>
<evidence type="ECO:0000256" key="2">
    <source>
        <dbReference type="SAM" id="MobiDB-lite"/>
    </source>
</evidence>
<evidence type="ECO:0000256" key="1">
    <source>
        <dbReference type="ARBA" id="ARBA00007309"/>
    </source>
</evidence>
<keyword evidence="5" id="KW-1185">Reference proteome</keyword>
<evidence type="ECO:0000259" key="3">
    <source>
        <dbReference type="Pfam" id="PF04419"/>
    </source>
</evidence>
<feature type="compositionally biased region" description="Gly residues" evidence="2">
    <location>
        <begin position="53"/>
        <end position="63"/>
    </location>
</feature>
<comment type="similarity">
    <text evidence="1">Belongs to the SERF family.</text>
</comment>
<dbReference type="Pfam" id="PF04419">
    <property type="entry name" value="SERF-like_N"/>
    <property type="match status" value="1"/>
</dbReference>
<feature type="region of interest" description="Disordered" evidence="2">
    <location>
        <begin position="1"/>
        <end position="63"/>
    </location>
</feature>
<dbReference type="AlphaFoldDB" id="A0A1D2MXI8"/>
<dbReference type="InterPro" id="IPR007513">
    <property type="entry name" value="SERF-like_N"/>
</dbReference>
<gene>
    <name evidence="4" type="ORF">Ocin01_08976</name>
</gene>
<accession>A0A1D2MXI8</accession>
<proteinExistence type="inferred from homology"/>
<dbReference type="InterPro" id="IPR040211">
    <property type="entry name" value="SERF1/2-like"/>
</dbReference>
<feature type="compositionally biased region" description="Basic and acidic residues" evidence="2">
    <location>
        <begin position="1"/>
        <end position="49"/>
    </location>
</feature>
<evidence type="ECO:0000313" key="4">
    <source>
        <dbReference type="EMBL" id="ODM97702.1"/>
    </source>
</evidence>
<evidence type="ECO:0000313" key="5">
    <source>
        <dbReference type="Proteomes" id="UP000094527"/>
    </source>
</evidence>
<dbReference type="Proteomes" id="UP000094527">
    <property type="component" value="Unassembled WGS sequence"/>
</dbReference>
<dbReference type="PANTHER" id="PTHR13596">
    <property type="entry name" value="SMALL EDRK-RICH FACTOR 1"/>
    <property type="match status" value="1"/>
</dbReference>
<dbReference type="STRING" id="48709.A0A1D2MXI8"/>
<feature type="domain" description="Small EDRK-rich factor-like N-terminal" evidence="3">
    <location>
        <begin position="1"/>
        <end position="37"/>
    </location>
</feature>
<dbReference type="OMA" id="NRDADIM"/>
<name>A0A1D2MXI8_ORCCI</name>
<reference evidence="4 5" key="1">
    <citation type="journal article" date="2016" name="Genome Biol. Evol.">
        <title>Gene Family Evolution Reflects Adaptation to Soil Environmental Stressors in the Genome of the Collembolan Orchesella cincta.</title>
        <authorList>
            <person name="Faddeeva-Vakhrusheva A."/>
            <person name="Derks M.F."/>
            <person name="Anvar S.Y."/>
            <person name="Agamennone V."/>
            <person name="Suring W."/>
            <person name="Smit S."/>
            <person name="van Straalen N.M."/>
            <person name="Roelofs D."/>
        </authorList>
    </citation>
    <scope>NUCLEOTIDE SEQUENCE [LARGE SCALE GENOMIC DNA]</scope>
    <source>
        <tissue evidence="4">Mixed pool</tissue>
    </source>
</reference>